<dbReference type="InterPro" id="IPR013589">
    <property type="entry name" value="Bac_transglu_N"/>
</dbReference>
<dbReference type="InterPro" id="IPR002931">
    <property type="entry name" value="Transglutaminase-like"/>
</dbReference>
<dbReference type="AlphaFoldDB" id="Q3IZ97"/>
<feature type="domain" description="Transglutaminase-like" evidence="2">
    <location>
        <begin position="238"/>
        <end position="314"/>
    </location>
</feature>
<gene>
    <name evidence="3" type="ORF">RSP_0954</name>
</gene>
<evidence type="ECO:0000313" key="4">
    <source>
        <dbReference type="Proteomes" id="UP000002703"/>
    </source>
</evidence>
<sequence length="1173" mass="131059">MRLVPGRPGGPRRLARVRPRPLGRGRTGFGRSAPRRRFFRRARAMGHWQPAAMRETVDRTGQGTRDMSIKASIHHLTHYRYDRPVTLGPQLIRLRPAPHSRTRVISHALKVSPGGHFENHQQDPYGNWLLRVVFPEPVIEFRIEVDLVADMTVYNPFDFFVEETAEHWPFDYPEEIVEDLSIYRSPEPAGPHLQAFLQTIPRDRQRTVDMVVGLNARLAREIAYVIRMEPGVFSPEETLAQRRGSCRDSAWLQVQILRHLGLAARFVSGYLIQLKPDLEALDGPSGTDHDFTDLHAWAEVYLPGAGWIGLDATSGLLTGESHIPLAATPHYRNAAPIAGMASYAEVDFAFDMKVTRVAEHPRITKPFSDESWQRLDALGHRVDAALRAGDVRLTMGGEPTFVSIDDFESGEWNTDAVGPTKRVLADRLIRRLRDRFAPGGFLHYGQGKWYPGETLPRWTFSLYWREDGAPIWRDGALVAGETGQGGVGPAEAERLMQGIAAELGLEPDLVVPAYEDPGEWLLKEANLPENVTPENSELKDPEERLRMARVFERGLTEPSGFVLPVQRWQAQAPRPRWRSERWKLRRRHLFLVPGDSPVGYRLPLGALPHIPASRYPYINPTDPTVERGPLPPAGEAQIVPLQTPDAAVASFTASAPGQTMVEQILGDEGAVRTALAVEVRDGRLCIFMPPVEAVEDYLDLLTAAEEAARKLGLPVHVEGYAPPHDPRLNVIRVAPDPGVIEVNIHPATSWEECVSITTAVYEEARQCRLGADKFMIDGKHCGTGGGNHVVVGGRTPTDSPFLRRPDLLRSLILHWNRHPSLSYLFSGLFIGPTSQAPRIDEARHDSLYELEIALSQIPGPGDPRAPLWLPDRLLRNILTDVTGNTHRAEICIDKMFSPDGPTGRLGLVEFRGFEMPPDPRMSLAQQLLIRALIARMWQNPVTGPLTRWGTALHDRFMLQHYVWEDFLDVLADLRAHGFDLDPEWFRAQAEFRFPFCGEVTYEGAHLEIRQALEPWHVLGETGAIGGTVRYTDSSTERLQVTLSGADPARYRVACNGREVPLVPVANGRAVAGVRFKAWQPAAALHPTLPVDAPLTFDIYDTWSGRSLGGCVYHVAHPGGRNYETFPVNGNEAEARRLARFQPHGHSAGLWPLAPERPHPEFPMTLDLRRPAGL</sequence>
<evidence type="ECO:0000259" key="2">
    <source>
        <dbReference type="SMART" id="SM00460"/>
    </source>
</evidence>
<dbReference type="STRING" id="272943.RSP_0954"/>
<organism evidence="3 4">
    <name type="scientific">Cereibacter sphaeroides (strain ATCC 17023 / DSM 158 / JCM 6121 / CCUG 31486 / LMG 2827 / NBRC 12203 / NCIMB 8253 / ATH 2.4.1.)</name>
    <name type="common">Rhodobacter sphaeroides</name>
    <dbReference type="NCBI Taxonomy" id="272943"/>
    <lineage>
        <taxon>Bacteria</taxon>
        <taxon>Pseudomonadati</taxon>
        <taxon>Pseudomonadota</taxon>
        <taxon>Alphaproteobacteria</taxon>
        <taxon>Rhodobacterales</taxon>
        <taxon>Paracoccaceae</taxon>
        <taxon>Cereibacter</taxon>
    </lineage>
</organism>
<reference evidence="4" key="1">
    <citation type="submission" date="2005-09" db="EMBL/GenBank/DDBJ databases">
        <title>Complete sequence of chromosome 1 of Rhodobacter sphaeroides 2.4.1.</title>
        <authorList>
            <person name="Copeland A."/>
            <person name="Lucas S."/>
            <person name="Lapidus A."/>
            <person name="Barry K."/>
            <person name="Detter J.C."/>
            <person name="Glavina T."/>
            <person name="Hammon N."/>
            <person name="Israni S."/>
            <person name="Pitluck S."/>
            <person name="Richardson P."/>
            <person name="Mackenzie C."/>
            <person name="Choudhary M."/>
            <person name="Larimer F."/>
            <person name="Hauser L.J."/>
            <person name="Land M."/>
            <person name="Donohue T.J."/>
            <person name="Kaplan S."/>
        </authorList>
    </citation>
    <scope>NUCLEOTIDE SEQUENCE [LARGE SCALE GENOMIC DNA]</scope>
    <source>
        <strain evidence="4">ATCC 17023 / DSM 158 / JCM 6121 / CCUG 31486 / LMG 2827 / NBRC 12203 / NCIMB 8253 / ATH 2.4.1.</strain>
    </source>
</reference>
<feature type="region of interest" description="Disordered" evidence="1">
    <location>
        <begin position="1"/>
        <end position="31"/>
    </location>
</feature>
<dbReference type="eggNOG" id="COG1305">
    <property type="taxonomic scope" value="Bacteria"/>
</dbReference>
<feature type="compositionally biased region" description="Basic residues" evidence="1">
    <location>
        <begin position="13"/>
        <end position="23"/>
    </location>
</feature>
<dbReference type="PANTHER" id="PTHR33490:SF1">
    <property type="entry name" value="SLL1233 PROTEIN"/>
    <property type="match status" value="1"/>
</dbReference>
<evidence type="ECO:0000256" key="1">
    <source>
        <dbReference type="SAM" id="MobiDB-lite"/>
    </source>
</evidence>
<evidence type="ECO:0000313" key="3">
    <source>
        <dbReference type="EMBL" id="ABA80137.1"/>
    </source>
</evidence>
<accession>Q3IZ97</accession>
<dbReference type="KEGG" id="rsp:RSP_0954"/>
<dbReference type="SUPFAM" id="SSF54001">
    <property type="entry name" value="Cysteine proteinases"/>
    <property type="match status" value="1"/>
</dbReference>
<dbReference type="EMBL" id="CP000143">
    <property type="protein sequence ID" value="ABA80137.1"/>
    <property type="molecule type" value="Genomic_DNA"/>
</dbReference>
<dbReference type="Pfam" id="PF08379">
    <property type="entry name" value="Bact_transglu_N"/>
    <property type="match status" value="1"/>
</dbReference>
<keyword evidence="4" id="KW-1185">Reference proteome</keyword>
<protein>
    <submittedName>
        <fullName evidence="3">Transglutaminase-like domain protein</fullName>
    </submittedName>
</protein>
<proteinExistence type="predicted"/>
<dbReference type="Pfam" id="PF09899">
    <property type="entry name" value="DUF2126"/>
    <property type="match status" value="1"/>
</dbReference>
<dbReference type="EnsemblBacteria" id="ABA80137">
    <property type="protein sequence ID" value="ABA80137"/>
    <property type="gene ID" value="RSP_0954"/>
</dbReference>
<name>Q3IZ97_CERS4</name>
<dbReference type="Pfam" id="PF01841">
    <property type="entry name" value="Transglut_core"/>
    <property type="match status" value="1"/>
</dbReference>
<dbReference type="InterPro" id="IPR038765">
    <property type="entry name" value="Papain-like_cys_pep_sf"/>
</dbReference>
<dbReference type="InterPro" id="IPR018667">
    <property type="entry name" value="DUF2126"/>
</dbReference>
<dbReference type="Proteomes" id="UP000002703">
    <property type="component" value="Chromosome 1"/>
</dbReference>
<dbReference type="OrthoDB" id="9804023at2"/>
<dbReference type="eggNOG" id="COG4196">
    <property type="taxonomic scope" value="Bacteria"/>
</dbReference>
<dbReference type="PANTHER" id="PTHR33490">
    <property type="entry name" value="BLR5614 PROTEIN-RELATED"/>
    <property type="match status" value="1"/>
</dbReference>
<dbReference type="PhylomeDB" id="Q3IZ97"/>
<dbReference type="PATRIC" id="fig|272943.9.peg.2925"/>
<dbReference type="SMART" id="SM00460">
    <property type="entry name" value="TGc"/>
    <property type="match status" value="1"/>
</dbReference>
<dbReference type="Gene3D" id="3.10.620.30">
    <property type="match status" value="1"/>
</dbReference>